<dbReference type="PANTHER" id="PTHR45823:SF1">
    <property type="entry name" value="T-SNARE COILED-COIL HOMOLOGY DOMAIN-CONTAINING PROTEIN"/>
    <property type="match status" value="1"/>
</dbReference>
<sequence>MLNMMVRNRNEISPVVNSMELLAAQNEHRGPTQQQGALWPPTPPPSAHTNPFLTPADTGGCQSRTVHYSDDYKLTPFVTKNDVNENTVFQTLPKPINCDCVAGLPTQPHSGPFFLPDAAIRFSAPVLSSSPYPCLPGRPSVSTHECDPGRPSYKRAKSAPRRRVVEACADSSDEECYRIKERIPTLRPGNFDGTGSWKGFIYQFETCARANHWSEETKAIQLRFSLSGAAGAIVHKNPNSANWSYEHIVKEVDAAYGPRSEHAAAVGIELRQRVRKQGETMHTLRDDIYEKVAIVYGDRTELEQDCVAVEIFTNAMTDADIIQKLLEEKPRTLACAYDIAHRYETTKRAARAVTQMMRPGLGPRGSAARAAVVLEDAPASECDQPRTTDVNFIMADTARSTEVILGHPFLRQSNACLDYGRREISLFNVKVPRYDPNYQPAAAHVVRIARTTVLEPGREYVVPGSASLRSQTGGDLMLSPTKAFIEKHCVLVAHAVVQPLKSAGIPIRVFNPGSTPVTLKRGTVAGVLQPAEVVATLESAPTLPPSKPGPINSVSVPSHLQVMYGESCSILSEGDGNKLAHLLHSYADIFSTGPTDLGRTNIVQHDIQTLPGPPVKQPPRRMAADKQLAADQQLQQSLDAEQLERSHQLAREALGKASERAKRQYDKNICQTQYLVGSAVWYLVKGTKRVRHKVRKFLPSYEGPYFIVGQLDDLVYQIQKGPRAKIKVVHHDKLKPFHSRALLDNSWVFQRNDTPTPLEVSPPVSDVDSDTDFGPLQLWDTTSEDTPSDTRDTTSDFENTPAAAREVAGPSSPGPQPPASPTQPQWDEVGTRHTSQSVRRRHRSISAPLSRSQRTRRAPDKFGDWLSH</sequence>
<feature type="compositionally biased region" description="Pro residues" evidence="1">
    <location>
        <begin position="812"/>
        <end position="821"/>
    </location>
</feature>
<proteinExistence type="predicted"/>
<feature type="region of interest" description="Disordered" evidence="1">
    <location>
        <begin position="27"/>
        <end position="50"/>
    </location>
</feature>
<dbReference type="Proteomes" id="UP001497482">
    <property type="component" value="Chromosome 3"/>
</dbReference>
<dbReference type="SUPFAM" id="SSF56672">
    <property type="entry name" value="DNA/RNA polymerases"/>
    <property type="match status" value="1"/>
</dbReference>
<protein>
    <recommendedName>
        <fullName evidence="2">Integrase p58-like C-terminal domain-containing protein</fullName>
    </recommendedName>
</protein>
<keyword evidence="4" id="KW-1185">Reference proteome</keyword>
<evidence type="ECO:0000313" key="4">
    <source>
        <dbReference type="Proteomes" id="UP001497482"/>
    </source>
</evidence>
<organism evidence="3 4">
    <name type="scientific">Knipowitschia caucasica</name>
    <name type="common">Caucasian dwarf goby</name>
    <name type="synonym">Pomatoschistus caucasicus</name>
    <dbReference type="NCBI Taxonomy" id="637954"/>
    <lineage>
        <taxon>Eukaryota</taxon>
        <taxon>Metazoa</taxon>
        <taxon>Chordata</taxon>
        <taxon>Craniata</taxon>
        <taxon>Vertebrata</taxon>
        <taxon>Euteleostomi</taxon>
        <taxon>Actinopterygii</taxon>
        <taxon>Neopterygii</taxon>
        <taxon>Teleostei</taxon>
        <taxon>Neoteleostei</taxon>
        <taxon>Acanthomorphata</taxon>
        <taxon>Gobiaria</taxon>
        <taxon>Gobiiformes</taxon>
        <taxon>Gobioidei</taxon>
        <taxon>Gobiidae</taxon>
        <taxon>Gobiinae</taxon>
        <taxon>Knipowitschia</taxon>
    </lineage>
</organism>
<gene>
    <name evidence="3" type="ORF">KC01_LOCUS29634</name>
</gene>
<dbReference type="EMBL" id="OZ035825">
    <property type="protein sequence ID" value="CAL1601732.1"/>
    <property type="molecule type" value="Genomic_DNA"/>
</dbReference>
<dbReference type="InterPro" id="IPR054465">
    <property type="entry name" value="Integrase_p58-like_C"/>
</dbReference>
<feature type="domain" description="Integrase p58-like C-terminal" evidence="2">
    <location>
        <begin position="703"/>
        <end position="736"/>
    </location>
</feature>
<evidence type="ECO:0000259" key="2">
    <source>
        <dbReference type="Pfam" id="PF22938"/>
    </source>
</evidence>
<evidence type="ECO:0000256" key="1">
    <source>
        <dbReference type="SAM" id="MobiDB-lite"/>
    </source>
</evidence>
<dbReference type="Pfam" id="PF22938">
    <property type="entry name" value="Integrase_p58_C"/>
    <property type="match status" value="1"/>
</dbReference>
<reference evidence="3 4" key="1">
    <citation type="submission" date="2024-04" db="EMBL/GenBank/DDBJ databases">
        <authorList>
            <person name="Waldvogel A.-M."/>
            <person name="Schoenle A."/>
        </authorList>
    </citation>
    <scope>NUCLEOTIDE SEQUENCE [LARGE SCALE GENOMIC DNA]</scope>
</reference>
<dbReference type="InterPro" id="IPR043502">
    <property type="entry name" value="DNA/RNA_pol_sf"/>
</dbReference>
<name>A0AAV2LNB9_KNICA</name>
<dbReference type="AlphaFoldDB" id="A0AAV2LNB9"/>
<feature type="region of interest" description="Disordered" evidence="1">
    <location>
        <begin position="754"/>
        <end position="868"/>
    </location>
</feature>
<dbReference type="PANTHER" id="PTHR45823">
    <property type="entry name" value="T-SNARE COILED-COIL HOMOLOGY DOMAIN-CONTAINING PROTEIN"/>
    <property type="match status" value="1"/>
</dbReference>
<evidence type="ECO:0000313" key="3">
    <source>
        <dbReference type="EMBL" id="CAL1601732.1"/>
    </source>
</evidence>
<feature type="compositionally biased region" description="Basic and acidic residues" evidence="1">
    <location>
        <begin position="857"/>
        <end position="868"/>
    </location>
</feature>
<accession>A0AAV2LNB9</accession>